<keyword evidence="3" id="KW-1185">Reference proteome</keyword>
<sequence length="274" mass="31132">MESVKSDSPDMTAAIIPLPAYRHNAKNWFLQVESNFSMLRITSQRARFANVMQKLPSDMMDEISDVLSDLREHEPYNHLKEAILKRTERSEEDMIQAILRNVTSFSGAAISVVPYQNDHTAKPILLKLRTANGSAIDTYGERTLTLNIGMRRDFTWTFTGANVKPILGADFLPHYALAVHMNPRTLSDTTTNPRVLDSPTRRSTMVARNSSSATLLYDSRITTPIGPVYRPDEFSFVTNQPAAVPDKSPIRQSTSYHRRSTLHSFRRYNRINFP</sequence>
<dbReference type="OrthoDB" id="6276451at2759"/>
<dbReference type="Pfam" id="PF23055">
    <property type="entry name" value="DUF7041"/>
    <property type="match status" value="1"/>
</dbReference>
<evidence type="ECO:0000259" key="1">
    <source>
        <dbReference type="Pfam" id="PF23055"/>
    </source>
</evidence>
<evidence type="ECO:0000313" key="2">
    <source>
        <dbReference type="EMBL" id="CAE1304047.1"/>
    </source>
</evidence>
<accession>A0A812DN54</accession>
<dbReference type="EMBL" id="CAHIKZ030003787">
    <property type="protein sequence ID" value="CAE1304047.1"/>
    <property type="molecule type" value="Genomic_DNA"/>
</dbReference>
<comment type="caution">
    <text evidence="2">The sequence shown here is derived from an EMBL/GenBank/DDBJ whole genome shotgun (WGS) entry which is preliminary data.</text>
</comment>
<dbReference type="PANTHER" id="PTHR33327:SF3">
    <property type="entry name" value="RNA-DIRECTED DNA POLYMERASE"/>
    <property type="match status" value="1"/>
</dbReference>
<feature type="domain" description="DUF7041" evidence="1">
    <location>
        <begin position="26"/>
        <end position="99"/>
    </location>
</feature>
<reference evidence="2" key="1">
    <citation type="submission" date="2021-01" db="EMBL/GenBank/DDBJ databases">
        <authorList>
            <person name="Li R."/>
            <person name="Bekaert M."/>
        </authorList>
    </citation>
    <scope>NUCLEOTIDE SEQUENCE</scope>
    <source>
        <strain evidence="2">Farmed</strain>
    </source>
</reference>
<organism evidence="2 3">
    <name type="scientific">Acanthosepion pharaonis</name>
    <name type="common">Pharaoh cuttlefish</name>
    <name type="synonym">Sepia pharaonis</name>
    <dbReference type="NCBI Taxonomy" id="158019"/>
    <lineage>
        <taxon>Eukaryota</taxon>
        <taxon>Metazoa</taxon>
        <taxon>Spiralia</taxon>
        <taxon>Lophotrochozoa</taxon>
        <taxon>Mollusca</taxon>
        <taxon>Cephalopoda</taxon>
        <taxon>Coleoidea</taxon>
        <taxon>Decapodiformes</taxon>
        <taxon>Sepiida</taxon>
        <taxon>Sepiina</taxon>
        <taxon>Sepiidae</taxon>
        <taxon>Acanthosepion</taxon>
    </lineage>
</organism>
<evidence type="ECO:0000313" key="3">
    <source>
        <dbReference type="Proteomes" id="UP000597762"/>
    </source>
</evidence>
<name>A0A812DN54_ACAPH</name>
<dbReference type="AlphaFoldDB" id="A0A812DN54"/>
<proteinExistence type="predicted"/>
<dbReference type="InterPro" id="IPR055469">
    <property type="entry name" value="DUF7041"/>
</dbReference>
<dbReference type="PANTHER" id="PTHR33327">
    <property type="entry name" value="ENDONUCLEASE"/>
    <property type="match status" value="1"/>
</dbReference>
<protein>
    <recommendedName>
        <fullName evidence="1">DUF7041 domain-containing protein</fullName>
    </recommendedName>
</protein>
<gene>
    <name evidence="2" type="ORF">SPHA_56734</name>
</gene>
<dbReference type="Proteomes" id="UP000597762">
    <property type="component" value="Unassembled WGS sequence"/>
</dbReference>